<feature type="chain" id="PRO_5047190591" evidence="1">
    <location>
        <begin position="28"/>
        <end position="77"/>
    </location>
</feature>
<feature type="signal peptide" evidence="1">
    <location>
        <begin position="1"/>
        <end position="27"/>
    </location>
</feature>
<sequence>MKTLKTLGSTLLIVCFLVTLTACDNSATRTMAKNLATDTATIERNWRLLIQFQTGFRWKHRNFNGSSPPKDRFLQKS</sequence>
<gene>
    <name evidence="2" type="ORF">LPB72_09780</name>
</gene>
<evidence type="ECO:0000256" key="1">
    <source>
        <dbReference type="SAM" id="SignalP"/>
    </source>
</evidence>
<keyword evidence="3" id="KW-1185">Reference proteome</keyword>
<comment type="caution">
    <text evidence="2">The sequence shown here is derived from an EMBL/GenBank/DDBJ whole genome shotgun (WGS) entry which is preliminary data.</text>
</comment>
<dbReference type="PROSITE" id="PS51257">
    <property type="entry name" value="PROKAR_LIPOPROTEIN"/>
    <property type="match status" value="1"/>
</dbReference>
<reference evidence="2 3" key="1">
    <citation type="submission" date="2016-02" db="EMBL/GenBank/DDBJ databases">
        <title>Draft genome sequence of Hydrogenophaga sp. LPB0072.</title>
        <authorList>
            <person name="Shin S.-K."/>
            <person name="Yi H."/>
        </authorList>
    </citation>
    <scope>NUCLEOTIDE SEQUENCE [LARGE SCALE GENOMIC DNA]</scope>
    <source>
        <strain evidence="2 3">LPB0072</strain>
    </source>
</reference>
<keyword evidence="1" id="KW-0732">Signal</keyword>
<evidence type="ECO:0000313" key="3">
    <source>
        <dbReference type="Proteomes" id="UP000185657"/>
    </source>
</evidence>
<dbReference type="RefSeq" id="WP_157559289.1">
    <property type="nucleotide sequence ID" value="NZ_CP017476.1"/>
</dbReference>
<dbReference type="Proteomes" id="UP000185657">
    <property type="component" value="Unassembled WGS sequence"/>
</dbReference>
<proteinExistence type="predicted"/>
<accession>A0ABX2U749</accession>
<protein>
    <submittedName>
        <fullName evidence="2">Uncharacterized protein</fullName>
    </submittedName>
</protein>
<organism evidence="2 3">
    <name type="scientific">Hydrogenophaga crassostreae</name>
    <dbReference type="NCBI Taxonomy" id="1763535"/>
    <lineage>
        <taxon>Bacteria</taxon>
        <taxon>Pseudomonadati</taxon>
        <taxon>Pseudomonadota</taxon>
        <taxon>Betaproteobacteria</taxon>
        <taxon>Burkholderiales</taxon>
        <taxon>Comamonadaceae</taxon>
        <taxon>Hydrogenophaga</taxon>
    </lineage>
</organism>
<dbReference type="EMBL" id="LVWD01000013">
    <property type="protein sequence ID" value="OAD41612.1"/>
    <property type="molecule type" value="Genomic_DNA"/>
</dbReference>
<name>A0ABX2U749_9BURK</name>
<evidence type="ECO:0000313" key="2">
    <source>
        <dbReference type="EMBL" id="OAD41612.1"/>
    </source>
</evidence>